<protein>
    <submittedName>
        <fullName evidence="1">Uncharacterized protein</fullName>
    </submittedName>
</protein>
<comment type="caution">
    <text evidence="1">The sequence shown here is derived from an EMBL/GenBank/DDBJ whole genome shotgun (WGS) entry which is preliminary data.</text>
</comment>
<organism evidence="1 2">
    <name type="scientific">Clonostachys chloroleuca</name>
    <dbReference type="NCBI Taxonomy" id="1926264"/>
    <lineage>
        <taxon>Eukaryota</taxon>
        <taxon>Fungi</taxon>
        <taxon>Dikarya</taxon>
        <taxon>Ascomycota</taxon>
        <taxon>Pezizomycotina</taxon>
        <taxon>Sordariomycetes</taxon>
        <taxon>Hypocreomycetidae</taxon>
        <taxon>Hypocreales</taxon>
        <taxon>Bionectriaceae</taxon>
        <taxon>Clonostachys</taxon>
    </lineage>
</organism>
<feature type="non-terminal residue" evidence="1">
    <location>
        <position position="1"/>
    </location>
</feature>
<dbReference type="Proteomes" id="UP001160390">
    <property type="component" value="Unassembled WGS sequence"/>
</dbReference>
<dbReference type="SUPFAM" id="SSF54637">
    <property type="entry name" value="Thioesterase/thiol ester dehydrase-isomerase"/>
    <property type="match status" value="2"/>
</dbReference>
<dbReference type="Gene3D" id="3.10.129.10">
    <property type="entry name" value="Hotdog Thioesterase"/>
    <property type="match status" value="1"/>
</dbReference>
<dbReference type="InterPro" id="IPR029069">
    <property type="entry name" value="HotDog_dom_sf"/>
</dbReference>
<dbReference type="GO" id="GO:0006635">
    <property type="term" value="P:fatty acid beta-oxidation"/>
    <property type="evidence" value="ECO:0007669"/>
    <property type="project" value="TreeGrafter"/>
</dbReference>
<keyword evidence="2" id="KW-1185">Reference proteome</keyword>
<evidence type="ECO:0000313" key="2">
    <source>
        <dbReference type="Proteomes" id="UP001160390"/>
    </source>
</evidence>
<dbReference type="GO" id="GO:0004300">
    <property type="term" value="F:enoyl-CoA hydratase activity"/>
    <property type="evidence" value="ECO:0007669"/>
    <property type="project" value="TreeGrafter"/>
</dbReference>
<dbReference type="EMBL" id="CABFNP030001099">
    <property type="protein sequence ID" value="CAI6091310.1"/>
    <property type="molecule type" value="Genomic_DNA"/>
</dbReference>
<sequence>VSQLDCWSDLTKSDGLNRQSGGFRRTDWTITSPAVRLGNGDRTIKILKLLPITSEGREFEFQFKIVSVFDKRNIDTVVRTEYLLVNTNSGDIYAHNIGSEFYIEQSNWSSSRGPPAQRYLPPEGKPADLLFRVYINAKSLYLYRLNSDYNPLYTTSEPGKQIGYNGIINHGIFTYNLIAHE</sequence>
<dbReference type="PANTHER" id="PTHR13078">
    <property type="entry name" value="PEROXISOMAL MULTIFUNCTIONAL ENZYME TYPE 2-RELATED"/>
    <property type="match status" value="1"/>
</dbReference>
<dbReference type="PANTHER" id="PTHR13078:SF57">
    <property type="entry name" value="DEHYDRATASE, PUTATIVE (AFU_ORTHOLOGUE AFUA_5G00640)-RELATED"/>
    <property type="match status" value="1"/>
</dbReference>
<name>A0AA35M714_9HYPO</name>
<dbReference type="AlphaFoldDB" id="A0AA35M714"/>
<reference evidence="1" key="1">
    <citation type="submission" date="2023-01" db="EMBL/GenBank/DDBJ databases">
        <authorList>
            <person name="Piombo E."/>
        </authorList>
    </citation>
    <scope>NUCLEOTIDE SEQUENCE</scope>
</reference>
<dbReference type="GO" id="GO:0044594">
    <property type="term" value="F:17-beta-hydroxysteroid dehydrogenase (NAD+) activity"/>
    <property type="evidence" value="ECO:0007669"/>
    <property type="project" value="TreeGrafter"/>
</dbReference>
<dbReference type="GO" id="GO:0005777">
    <property type="term" value="C:peroxisome"/>
    <property type="evidence" value="ECO:0007669"/>
    <property type="project" value="TreeGrafter"/>
</dbReference>
<evidence type="ECO:0000313" key="1">
    <source>
        <dbReference type="EMBL" id="CAI6091310.1"/>
    </source>
</evidence>
<proteinExistence type="predicted"/>
<gene>
    <name evidence="1" type="ORF">CCHLO57077_00013625</name>
</gene>
<dbReference type="GO" id="GO:0003857">
    <property type="term" value="F:(3S)-3-hydroxyacyl-CoA dehydrogenase (NAD+) activity"/>
    <property type="evidence" value="ECO:0007669"/>
    <property type="project" value="TreeGrafter"/>
</dbReference>
<accession>A0AA35M714</accession>